<dbReference type="AlphaFoldDB" id="A0A182QYA7"/>
<reference evidence="4" key="1">
    <citation type="submission" date="2014-01" db="EMBL/GenBank/DDBJ databases">
        <title>The Genome Sequence of Anopheles farauti FAR1 (V2).</title>
        <authorList>
            <consortium name="The Broad Institute Genomics Platform"/>
            <person name="Neafsey D.E."/>
            <person name="Besansky N."/>
            <person name="Howell P."/>
            <person name="Walton C."/>
            <person name="Young S.K."/>
            <person name="Zeng Q."/>
            <person name="Gargeya S."/>
            <person name="Fitzgerald M."/>
            <person name="Haas B."/>
            <person name="Abouelleil A."/>
            <person name="Allen A.W."/>
            <person name="Alvarado L."/>
            <person name="Arachchi H.M."/>
            <person name="Berlin A.M."/>
            <person name="Chapman S.B."/>
            <person name="Gainer-Dewar J."/>
            <person name="Goldberg J."/>
            <person name="Griggs A."/>
            <person name="Gujja S."/>
            <person name="Hansen M."/>
            <person name="Howarth C."/>
            <person name="Imamovic A."/>
            <person name="Ireland A."/>
            <person name="Larimer J."/>
            <person name="McCowan C."/>
            <person name="Murphy C."/>
            <person name="Pearson M."/>
            <person name="Poon T.W."/>
            <person name="Priest M."/>
            <person name="Roberts A."/>
            <person name="Saif S."/>
            <person name="Shea T."/>
            <person name="Sisk P."/>
            <person name="Sykes S."/>
            <person name="Wortman J."/>
            <person name="Nusbaum C."/>
            <person name="Birren B."/>
        </authorList>
    </citation>
    <scope>NUCLEOTIDE SEQUENCE [LARGE SCALE GENOMIC DNA]</scope>
    <source>
        <strain evidence="4">FAR1</strain>
    </source>
</reference>
<keyword evidence="4" id="KW-1185">Reference proteome</keyword>
<dbReference type="VEuPathDB" id="VectorBase:AFAF019313"/>
<organism evidence="3 4">
    <name type="scientific">Anopheles farauti</name>
    <dbReference type="NCBI Taxonomy" id="69004"/>
    <lineage>
        <taxon>Eukaryota</taxon>
        <taxon>Metazoa</taxon>
        <taxon>Ecdysozoa</taxon>
        <taxon>Arthropoda</taxon>
        <taxon>Hexapoda</taxon>
        <taxon>Insecta</taxon>
        <taxon>Pterygota</taxon>
        <taxon>Neoptera</taxon>
        <taxon>Endopterygota</taxon>
        <taxon>Diptera</taxon>
        <taxon>Nematocera</taxon>
        <taxon>Culicoidea</taxon>
        <taxon>Culicidae</taxon>
        <taxon>Anophelinae</taxon>
        <taxon>Anopheles</taxon>
    </lineage>
</organism>
<evidence type="ECO:0000256" key="1">
    <source>
        <dbReference type="SAM" id="SignalP"/>
    </source>
</evidence>
<dbReference type="EMBL" id="AXCN02001012">
    <property type="status" value="NOT_ANNOTATED_CDS"/>
    <property type="molecule type" value="Genomic_DNA"/>
</dbReference>
<evidence type="ECO:0000259" key="2">
    <source>
        <dbReference type="PROSITE" id="PS00028"/>
    </source>
</evidence>
<accession>A0A182QYA7</accession>
<dbReference type="Pfam" id="PF00096">
    <property type="entry name" value="zf-C2H2"/>
    <property type="match status" value="2"/>
</dbReference>
<feature type="signal peptide" evidence="1">
    <location>
        <begin position="1"/>
        <end position="19"/>
    </location>
</feature>
<evidence type="ECO:0000313" key="3">
    <source>
        <dbReference type="EnsemblMetazoa" id="AFAF019313-PA"/>
    </source>
</evidence>
<proteinExistence type="predicted"/>
<dbReference type="InterPro" id="IPR013087">
    <property type="entry name" value="Znf_C2H2_type"/>
</dbReference>
<feature type="chain" id="PRO_5008133648" description="C2H2-type domain-containing protein" evidence="1">
    <location>
        <begin position="20"/>
        <end position="250"/>
    </location>
</feature>
<protein>
    <recommendedName>
        <fullName evidence="2">C2H2-type domain-containing protein</fullName>
    </recommendedName>
</protein>
<dbReference type="EnsemblMetazoa" id="AFAF019313-RA">
    <property type="protein sequence ID" value="AFAF019313-PA"/>
    <property type="gene ID" value="AFAF019313"/>
</dbReference>
<dbReference type="Gene3D" id="3.30.160.60">
    <property type="entry name" value="Classic Zinc Finger"/>
    <property type="match status" value="1"/>
</dbReference>
<sequence length="250" mass="27588">MVAVFNFFAVSLKLCSLEAFIFSDSFSSGNLHEQQQSDVVKEEEQVTDALIADDGHDGDGGDRDDDDEELIEKMQANFHRFGAGGDDGTLAAVASQFEDTLGLSLMSSFAGSATGISNPAQSANSFNDDISLMVGRPDEDGYFHCPAESCDRNLVLESEDCIELLEPKVMIMDDGLTRYVCPQCGVKYKKLSALRGHMKECGKGAQCPLCPKIVTQRRNLAKHMERHRRDGLLEFHHFIDNFPSNINLII</sequence>
<reference evidence="3" key="2">
    <citation type="submission" date="2020-05" db="UniProtKB">
        <authorList>
            <consortium name="EnsemblMetazoa"/>
        </authorList>
    </citation>
    <scope>IDENTIFICATION</scope>
    <source>
        <strain evidence="3">FAR1</strain>
    </source>
</reference>
<feature type="domain" description="C2H2-type" evidence="2">
    <location>
        <begin position="207"/>
        <end position="227"/>
    </location>
</feature>
<keyword evidence="1" id="KW-0732">Signal</keyword>
<dbReference type="InterPro" id="IPR036236">
    <property type="entry name" value="Znf_C2H2_sf"/>
</dbReference>
<name>A0A182QYA7_9DIPT</name>
<dbReference type="SUPFAM" id="SSF57667">
    <property type="entry name" value="beta-beta-alpha zinc fingers"/>
    <property type="match status" value="1"/>
</dbReference>
<dbReference type="Proteomes" id="UP000075886">
    <property type="component" value="Unassembled WGS sequence"/>
</dbReference>
<evidence type="ECO:0000313" key="4">
    <source>
        <dbReference type="Proteomes" id="UP000075886"/>
    </source>
</evidence>
<dbReference type="SMART" id="SM00355">
    <property type="entry name" value="ZnF_C2H2"/>
    <property type="match status" value="2"/>
</dbReference>
<dbReference type="PROSITE" id="PS00028">
    <property type="entry name" value="ZINC_FINGER_C2H2_1"/>
    <property type="match status" value="1"/>
</dbReference>